<evidence type="ECO:0000259" key="8">
    <source>
        <dbReference type="Pfam" id="PF00082"/>
    </source>
</evidence>
<protein>
    <recommendedName>
        <fullName evidence="8">Peptidase S8/S53 domain-containing protein</fullName>
    </recommendedName>
</protein>
<organism evidence="9 10">
    <name type="scientific">Litorihabitans aurantiacus</name>
    <dbReference type="NCBI Taxonomy" id="1930061"/>
    <lineage>
        <taxon>Bacteria</taxon>
        <taxon>Bacillati</taxon>
        <taxon>Actinomycetota</taxon>
        <taxon>Actinomycetes</taxon>
        <taxon>Micrococcales</taxon>
        <taxon>Beutenbergiaceae</taxon>
        <taxon>Litorihabitans</taxon>
    </lineage>
</organism>
<dbReference type="InterPro" id="IPR023828">
    <property type="entry name" value="Peptidase_S8_Ser-AS"/>
</dbReference>
<evidence type="ECO:0000256" key="6">
    <source>
        <dbReference type="RuleBase" id="RU003355"/>
    </source>
</evidence>
<feature type="region of interest" description="Disordered" evidence="7">
    <location>
        <begin position="46"/>
        <end position="67"/>
    </location>
</feature>
<dbReference type="PROSITE" id="PS00137">
    <property type="entry name" value="SUBTILASE_HIS"/>
    <property type="match status" value="1"/>
</dbReference>
<dbReference type="InterPro" id="IPR000209">
    <property type="entry name" value="Peptidase_S8/S53_dom"/>
</dbReference>
<evidence type="ECO:0000256" key="2">
    <source>
        <dbReference type="ARBA" id="ARBA00022670"/>
    </source>
</evidence>
<dbReference type="PROSITE" id="PS00138">
    <property type="entry name" value="SUBTILASE_SER"/>
    <property type="match status" value="1"/>
</dbReference>
<dbReference type="InterPro" id="IPR022398">
    <property type="entry name" value="Peptidase_S8_His-AS"/>
</dbReference>
<reference evidence="9" key="1">
    <citation type="journal article" date="2014" name="Int. J. Syst. Evol. Microbiol.">
        <title>Complete genome sequence of Corynebacterium casei LMG S-19264T (=DSM 44701T), isolated from a smear-ripened cheese.</title>
        <authorList>
            <consortium name="US DOE Joint Genome Institute (JGI-PGF)"/>
            <person name="Walter F."/>
            <person name="Albersmeier A."/>
            <person name="Kalinowski J."/>
            <person name="Ruckert C."/>
        </authorList>
    </citation>
    <scope>NUCLEOTIDE SEQUENCE</scope>
    <source>
        <strain evidence="9">NBRC 112290</strain>
    </source>
</reference>
<dbReference type="GO" id="GO:0004252">
    <property type="term" value="F:serine-type endopeptidase activity"/>
    <property type="evidence" value="ECO:0007669"/>
    <property type="project" value="UniProtKB-UniRule"/>
</dbReference>
<dbReference type="InterPro" id="IPR036852">
    <property type="entry name" value="Peptidase_S8/S53_dom_sf"/>
</dbReference>
<evidence type="ECO:0000256" key="5">
    <source>
        <dbReference type="PROSITE-ProRule" id="PRU01240"/>
    </source>
</evidence>
<dbReference type="RefSeq" id="WP_284251410.1">
    <property type="nucleotide sequence ID" value="NZ_BSUM01000001.1"/>
</dbReference>
<dbReference type="InterPro" id="IPR050131">
    <property type="entry name" value="Peptidase_S8_subtilisin-like"/>
</dbReference>
<dbReference type="Proteomes" id="UP001157161">
    <property type="component" value="Unassembled WGS sequence"/>
</dbReference>
<keyword evidence="2 5" id="KW-0645">Protease</keyword>
<accession>A0AA38CW69</accession>
<dbReference type="PRINTS" id="PR00723">
    <property type="entry name" value="SUBTILISIN"/>
</dbReference>
<dbReference type="PROSITE" id="PS51892">
    <property type="entry name" value="SUBTILASE"/>
    <property type="match status" value="1"/>
</dbReference>
<keyword evidence="3 5" id="KW-0378">Hydrolase</keyword>
<evidence type="ECO:0000256" key="3">
    <source>
        <dbReference type="ARBA" id="ARBA00022801"/>
    </source>
</evidence>
<dbReference type="PANTHER" id="PTHR43806:SF11">
    <property type="entry name" value="CEREVISIN-RELATED"/>
    <property type="match status" value="1"/>
</dbReference>
<evidence type="ECO:0000256" key="4">
    <source>
        <dbReference type="ARBA" id="ARBA00022825"/>
    </source>
</evidence>
<evidence type="ECO:0000256" key="7">
    <source>
        <dbReference type="SAM" id="MobiDB-lite"/>
    </source>
</evidence>
<dbReference type="InterPro" id="IPR015500">
    <property type="entry name" value="Peptidase_S8_subtilisin-rel"/>
</dbReference>
<dbReference type="InterPro" id="IPR023827">
    <property type="entry name" value="Peptidase_S8_Asp-AS"/>
</dbReference>
<gene>
    <name evidence="9" type="ORF">GCM10025875_27190</name>
</gene>
<dbReference type="PROSITE" id="PS00136">
    <property type="entry name" value="SUBTILASE_ASP"/>
    <property type="match status" value="1"/>
</dbReference>
<comment type="similarity">
    <text evidence="1 5 6">Belongs to the peptidase S8 family.</text>
</comment>
<dbReference type="AlphaFoldDB" id="A0AA38CW69"/>
<feature type="domain" description="Peptidase S8/S53" evidence="8">
    <location>
        <begin position="157"/>
        <end position="402"/>
    </location>
</feature>
<dbReference type="GO" id="GO:0006508">
    <property type="term" value="P:proteolysis"/>
    <property type="evidence" value="ECO:0007669"/>
    <property type="project" value="UniProtKB-KW"/>
</dbReference>
<dbReference type="Pfam" id="PF00082">
    <property type="entry name" value="Peptidase_S8"/>
    <property type="match status" value="1"/>
</dbReference>
<feature type="active site" description="Charge relay system" evidence="5">
    <location>
        <position position="166"/>
    </location>
</feature>
<evidence type="ECO:0000313" key="10">
    <source>
        <dbReference type="Proteomes" id="UP001157161"/>
    </source>
</evidence>
<reference evidence="9" key="2">
    <citation type="submission" date="2023-02" db="EMBL/GenBank/DDBJ databases">
        <authorList>
            <person name="Sun Q."/>
            <person name="Mori K."/>
        </authorList>
    </citation>
    <scope>NUCLEOTIDE SEQUENCE</scope>
    <source>
        <strain evidence="9">NBRC 112290</strain>
    </source>
</reference>
<sequence length="420" mass="40929">MTSPTGRALPTGPTGRTIVVLDERETPAPDLLRRLGVSCVSARDLPRGGGAPGASATSAAAAPSDGGELPAGTAVVLDALGIAIMTEPPGILLEAAQDPGAAVVSAEPEVWVHATATPPVAPPAGGAFADTATAAWGLLATGVVGAGAGAASTPWDGDGVVVAVLDTGVDAEHPDLAGRIVTARSFVDGEGAHDRNGHGTHVAGTVAGAREPAGGGPRYGVAPGARLLVGKVLGDDGSGTSGGVLEGLNWAVEQGAHVVSMSLGTPVAVGEPHLRYYEAAARAALAAGTVVIAAAGNDGPEPVNSPANCPSVMAVAALDTRLRRADFSCIGLNGDGGEVDIAAPGVAILSAHPLALAPTAVLDGTSMATPHVSGLAALAAQATGSRGRDLWEHLVTTAAPLADSARDVGRGLAVAPPHSS</sequence>
<keyword evidence="10" id="KW-1185">Reference proteome</keyword>
<name>A0AA38CW69_9MICO</name>
<comment type="caution">
    <text evidence="9">The sequence shown here is derived from an EMBL/GenBank/DDBJ whole genome shotgun (WGS) entry which is preliminary data.</text>
</comment>
<dbReference type="PANTHER" id="PTHR43806">
    <property type="entry name" value="PEPTIDASE S8"/>
    <property type="match status" value="1"/>
</dbReference>
<dbReference type="SUPFAM" id="SSF52743">
    <property type="entry name" value="Subtilisin-like"/>
    <property type="match status" value="1"/>
</dbReference>
<feature type="active site" description="Charge relay system" evidence="5">
    <location>
        <position position="366"/>
    </location>
</feature>
<proteinExistence type="inferred from homology"/>
<evidence type="ECO:0000256" key="1">
    <source>
        <dbReference type="ARBA" id="ARBA00011073"/>
    </source>
</evidence>
<keyword evidence="4 5" id="KW-0720">Serine protease</keyword>
<feature type="active site" description="Charge relay system" evidence="5">
    <location>
        <position position="198"/>
    </location>
</feature>
<evidence type="ECO:0000313" key="9">
    <source>
        <dbReference type="EMBL" id="GMA32727.1"/>
    </source>
</evidence>
<dbReference type="Gene3D" id="3.40.50.200">
    <property type="entry name" value="Peptidase S8/S53 domain"/>
    <property type="match status" value="1"/>
</dbReference>
<dbReference type="EMBL" id="BSUM01000001">
    <property type="protein sequence ID" value="GMA32727.1"/>
    <property type="molecule type" value="Genomic_DNA"/>
</dbReference>
<feature type="compositionally biased region" description="Low complexity" evidence="7">
    <location>
        <begin position="53"/>
        <end position="67"/>
    </location>
</feature>